<dbReference type="AlphaFoldDB" id="A0A9P3PVW1"/>
<evidence type="ECO:0000313" key="3">
    <source>
        <dbReference type="Proteomes" id="UP001063166"/>
    </source>
</evidence>
<dbReference type="EMBL" id="BRPK01000012">
    <property type="protein sequence ID" value="GLB42973.1"/>
    <property type="molecule type" value="Genomic_DNA"/>
</dbReference>
<accession>A0A9P3PVW1</accession>
<keyword evidence="3" id="KW-1185">Reference proteome</keyword>
<proteinExistence type="predicted"/>
<comment type="caution">
    <text evidence="2">The sequence shown here is derived from an EMBL/GenBank/DDBJ whole genome shotgun (WGS) entry which is preliminary data.</text>
</comment>
<feature type="region of interest" description="Disordered" evidence="1">
    <location>
        <begin position="1"/>
        <end position="35"/>
    </location>
</feature>
<dbReference type="Proteomes" id="UP001063166">
    <property type="component" value="Unassembled WGS sequence"/>
</dbReference>
<feature type="compositionally biased region" description="Low complexity" evidence="1">
    <location>
        <begin position="1"/>
        <end position="16"/>
    </location>
</feature>
<feature type="region of interest" description="Disordered" evidence="1">
    <location>
        <begin position="62"/>
        <end position="110"/>
    </location>
</feature>
<protein>
    <submittedName>
        <fullName evidence="2">Uncharacterized protein</fullName>
    </submittedName>
</protein>
<name>A0A9P3PVW1_LYOSH</name>
<evidence type="ECO:0000313" key="2">
    <source>
        <dbReference type="EMBL" id="GLB42973.1"/>
    </source>
</evidence>
<reference evidence="2" key="1">
    <citation type="submission" date="2022-07" db="EMBL/GenBank/DDBJ databases">
        <title>The genome of Lyophyllum shimeji provides insight into the initial evolution of ectomycorrhizal fungal genome.</title>
        <authorList>
            <person name="Kobayashi Y."/>
            <person name="Shibata T."/>
            <person name="Hirakawa H."/>
            <person name="Shigenobu S."/>
            <person name="Nishiyama T."/>
            <person name="Yamada A."/>
            <person name="Hasebe M."/>
            <person name="Kawaguchi M."/>
        </authorList>
    </citation>
    <scope>NUCLEOTIDE SEQUENCE</scope>
    <source>
        <strain evidence="2">AT787</strain>
    </source>
</reference>
<gene>
    <name evidence="2" type="ORF">LshimejAT787_1204220</name>
</gene>
<sequence>MSQPAAAASGSAQHHPPQQRAKHDHNRQSASYAPAASSAFLSEVDTWLVAVQRGIRELEDRHQRHLSGDAQDAKIAEAVGGGRAPAPTSPAKGQGQPVPVIPPKSPHRRR</sequence>
<evidence type="ECO:0000256" key="1">
    <source>
        <dbReference type="SAM" id="MobiDB-lite"/>
    </source>
</evidence>
<organism evidence="2 3">
    <name type="scientific">Lyophyllum shimeji</name>
    <name type="common">Hon-shimeji</name>
    <name type="synonym">Tricholoma shimeji</name>
    <dbReference type="NCBI Taxonomy" id="47721"/>
    <lineage>
        <taxon>Eukaryota</taxon>
        <taxon>Fungi</taxon>
        <taxon>Dikarya</taxon>
        <taxon>Basidiomycota</taxon>
        <taxon>Agaricomycotina</taxon>
        <taxon>Agaricomycetes</taxon>
        <taxon>Agaricomycetidae</taxon>
        <taxon>Agaricales</taxon>
        <taxon>Tricholomatineae</taxon>
        <taxon>Lyophyllaceae</taxon>
        <taxon>Lyophyllum</taxon>
    </lineage>
</organism>